<proteinExistence type="predicted"/>
<name>A0A132NPI9_GIAIN</name>
<dbReference type="Proteomes" id="UP000070089">
    <property type="component" value="Unassembled WGS sequence"/>
</dbReference>
<dbReference type="OrthoDB" id="10250014at2759"/>
<evidence type="ECO:0000256" key="1">
    <source>
        <dbReference type="SAM" id="Phobius"/>
    </source>
</evidence>
<organism evidence="2 3">
    <name type="scientific">Giardia duodenalis assemblage B</name>
    <dbReference type="NCBI Taxonomy" id="1394984"/>
    <lineage>
        <taxon>Eukaryota</taxon>
        <taxon>Metamonada</taxon>
        <taxon>Diplomonadida</taxon>
        <taxon>Hexamitidae</taxon>
        <taxon>Giardiinae</taxon>
        <taxon>Giardia</taxon>
    </lineage>
</organism>
<keyword evidence="1" id="KW-0472">Membrane</keyword>
<dbReference type="AlphaFoldDB" id="A0A132NPI9"/>
<accession>A0A132NPI9</accession>
<keyword evidence="1" id="KW-1133">Transmembrane helix</keyword>
<protein>
    <submittedName>
        <fullName evidence="2">Uncharacterized protein</fullName>
    </submittedName>
</protein>
<comment type="caution">
    <text evidence="2">The sequence shown here is derived from an EMBL/GenBank/DDBJ whole genome shotgun (WGS) entry which is preliminary data.</text>
</comment>
<evidence type="ECO:0000313" key="2">
    <source>
        <dbReference type="EMBL" id="KWX11911.1"/>
    </source>
</evidence>
<feature type="transmembrane region" description="Helical" evidence="1">
    <location>
        <begin position="156"/>
        <end position="177"/>
    </location>
</feature>
<reference evidence="2 3" key="1">
    <citation type="journal article" date="2015" name="Mol. Biochem. Parasitol.">
        <title>Identification of polymorphic genes for use in assemblage B genotyping assays through comparative genomics of multiple assemblage B Giardia duodenalis isolates.</title>
        <authorList>
            <person name="Wielinga C."/>
            <person name="Thompson R.C."/>
            <person name="Monis P."/>
            <person name="Ryan U."/>
        </authorList>
    </citation>
    <scope>NUCLEOTIDE SEQUENCE [LARGE SCALE GENOMIC DNA]</scope>
    <source>
        <strain evidence="2 3">BAH15c1</strain>
    </source>
</reference>
<dbReference type="EMBL" id="JXTI01000148">
    <property type="protein sequence ID" value="KWX11911.1"/>
    <property type="molecule type" value="Genomic_DNA"/>
</dbReference>
<sequence>MPKYYRYLAPAEIQFYGLDPAAQFITTRKIKFEVGLRHVTVPKGYVCRGVGLSYQDFCVPPRWAAYEHMYATHRTDRAVCTREEADLFLFNAYPDDMNLVGDELFCGSLRVSGEDFWASRLEQGVVTVPELVTPTAIWPGTATKFSSTIARTPIDASLSLIALAVGILLAMGTASVLL</sequence>
<dbReference type="VEuPathDB" id="GiardiaDB:QR46_4120"/>
<keyword evidence="1" id="KW-0812">Transmembrane</keyword>
<evidence type="ECO:0000313" key="3">
    <source>
        <dbReference type="Proteomes" id="UP000070089"/>
    </source>
</evidence>
<gene>
    <name evidence="2" type="ORF">QR46_4120</name>
</gene>